<dbReference type="Gene3D" id="3.30.40.10">
    <property type="entry name" value="Zinc/RING finger domain, C3HC4 (zinc finger)"/>
    <property type="match status" value="1"/>
</dbReference>
<organism evidence="3">
    <name type="scientific">Nicotiana tabacum</name>
    <name type="common">Common tobacco</name>
    <dbReference type="NCBI Taxonomy" id="4097"/>
    <lineage>
        <taxon>Eukaryota</taxon>
        <taxon>Viridiplantae</taxon>
        <taxon>Streptophyta</taxon>
        <taxon>Embryophyta</taxon>
        <taxon>Tracheophyta</taxon>
        <taxon>Spermatophyta</taxon>
        <taxon>Magnoliopsida</taxon>
        <taxon>eudicotyledons</taxon>
        <taxon>Gunneridae</taxon>
        <taxon>Pentapetalae</taxon>
        <taxon>asterids</taxon>
        <taxon>lamiids</taxon>
        <taxon>Solanales</taxon>
        <taxon>Solanaceae</taxon>
        <taxon>Nicotianoideae</taxon>
        <taxon>Nicotianeae</taxon>
        <taxon>Nicotiana</taxon>
    </lineage>
</organism>
<protein>
    <submittedName>
        <fullName evidence="3">RING-H2 finger protein ATL2-like</fullName>
    </submittedName>
</protein>
<proteinExistence type="predicted"/>
<dbReference type="KEGG" id="nta:107768868"/>
<keyword evidence="1" id="KW-0479">Metal-binding</keyword>
<dbReference type="InterPro" id="IPR001841">
    <property type="entry name" value="Znf_RING"/>
</dbReference>
<sequence>MQDAPAELPQAPVESPNASTQTVFVERHLADPNVIASAFPLTSFSGESAEQCSICLIDFEEGELLRVLSSCDHRFHHDCIREWISCGGMHCPLCRRDYSIIVDLILLGLDVDC</sequence>
<reference evidence="3" key="1">
    <citation type="submission" date="2025-08" db="UniProtKB">
        <authorList>
            <consortium name="RefSeq"/>
        </authorList>
    </citation>
    <scope>IDENTIFICATION</scope>
</reference>
<evidence type="ECO:0000256" key="1">
    <source>
        <dbReference type="PROSITE-ProRule" id="PRU00175"/>
    </source>
</evidence>
<dbReference type="PaxDb" id="4097-A0A1S3XUF7"/>
<evidence type="ECO:0000259" key="2">
    <source>
        <dbReference type="PROSITE" id="PS50089"/>
    </source>
</evidence>
<dbReference type="SUPFAM" id="SSF57850">
    <property type="entry name" value="RING/U-box"/>
    <property type="match status" value="1"/>
</dbReference>
<dbReference type="PROSITE" id="PS50089">
    <property type="entry name" value="ZF_RING_2"/>
    <property type="match status" value="1"/>
</dbReference>
<dbReference type="AlphaFoldDB" id="A0A1S3XUF7"/>
<dbReference type="PANTHER" id="PTHR45676">
    <property type="entry name" value="RING-H2 FINGER PROTEIN ATL51-RELATED"/>
    <property type="match status" value="1"/>
</dbReference>
<dbReference type="RefSeq" id="XP_016443514.1">
    <property type="nucleotide sequence ID" value="XM_016588028.1"/>
</dbReference>
<name>A0A1S3XUF7_TOBAC</name>
<dbReference type="PANTHER" id="PTHR45676:SF159">
    <property type="entry name" value="RING-H2 FINGER PROTEIN ATL51"/>
    <property type="match status" value="1"/>
</dbReference>
<dbReference type="OrthoDB" id="1429867at2759"/>
<gene>
    <name evidence="3" type="primary">LOC107768868</name>
</gene>
<keyword evidence="1" id="KW-0862">Zinc</keyword>
<dbReference type="InterPro" id="IPR013083">
    <property type="entry name" value="Znf_RING/FYVE/PHD"/>
</dbReference>
<dbReference type="SMR" id="A0A1S3XUF7"/>
<accession>A0A1S3XUF7</accession>
<dbReference type="SMART" id="SM00184">
    <property type="entry name" value="RING"/>
    <property type="match status" value="1"/>
</dbReference>
<dbReference type="GO" id="GO:0008270">
    <property type="term" value="F:zinc ion binding"/>
    <property type="evidence" value="ECO:0007669"/>
    <property type="project" value="UniProtKB-KW"/>
</dbReference>
<keyword evidence="1" id="KW-0863">Zinc-finger</keyword>
<dbReference type="Pfam" id="PF13639">
    <property type="entry name" value="zf-RING_2"/>
    <property type="match status" value="1"/>
</dbReference>
<evidence type="ECO:0000313" key="3">
    <source>
        <dbReference type="RefSeq" id="XP_016443514.1"/>
    </source>
</evidence>
<feature type="domain" description="RING-type" evidence="2">
    <location>
        <begin position="52"/>
        <end position="95"/>
    </location>
</feature>
<dbReference type="OMA" id="CDHRFHH"/>